<keyword evidence="2" id="KW-0732">Signal</keyword>
<dbReference type="Proteomes" id="UP000535437">
    <property type="component" value="Unassembled WGS sequence"/>
</dbReference>
<protein>
    <recommendedName>
        <fullName evidence="5">Fibronectin type-III domain-containing protein</fullName>
    </recommendedName>
</protein>
<keyword evidence="4" id="KW-1185">Reference proteome</keyword>
<evidence type="ECO:0008006" key="5">
    <source>
        <dbReference type="Google" id="ProtNLM"/>
    </source>
</evidence>
<feature type="chain" id="PRO_5039590662" description="Fibronectin type-III domain-containing protein" evidence="2">
    <location>
        <begin position="26"/>
        <end position="144"/>
    </location>
</feature>
<evidence type="ECO:0000313" key="3">
    <source>
        <dbReference type="EMBL" id="NYJ79500.1"/>
    </source>
</evidence>
<evidence type="ECO:0000313" key="4">
    <source>
        <dbReference type="Proteomes" id="UP000535437"/>
    </source>
</evidence>
<dbReference type="RefSeq" id="WP_179542712.1">
    <property type="nucleotide sequence ID" value="NZ_BAAALL010000001.1"/>
</dbReference>
<dbReference type="EMBL" id="JACCFY010000001">
    <property type="protein sequence ID" value="NYJ79500.1"/>
    <property type="molecule type" value="Genomic_DNA"/>
</dbReference>
<feature type="region of interest" description="Disordered" evidence="1">
    <location>
        <begin position="23"/>
        <end position="53"/>
    </location>
</feature>
<evidence type="ECO:0000256" key="2">
    <source>
        <dbReference type="SAM" id="SignalP"/>
    </source>
</evidence>
<name>A0A7Z0GNZ4_9MICC</name>
<reference evidence="3 4" key="1">
    <citation type="submission" date="2020-07" db="EMBL/GenBank/DDBJ databases">
        <title>Sequencing the genomes of 1000 actinobacteria strains.</title>
        <authorList>
            <person name="Klenk H.-P."/>
        </authorList>
    </citation>
    <scope>NUCLEOTIDE SEQUENCE [LARGE SCALE GENOMIC DNA]</scope>
    <source>
        <strain evidence="3 4">DSM 15475</strain>
    </source>
</reference>
<gene>
    <name evidence="3" type="ORF">HNR09_002911</name>
</gene>
<feature type="signal peptide" evidence="2">
    <location>
        <begin position="1"/>
        <end position="25"/>
    </location>
</feature>
<accession>A0A7Z0GNZ4</accession>
<evidence type="ECO:0000256" key="1">
    <source>
        <dbReference type="SAM" id="MobiDB-lite"/>
    </source>
</evidence>
<organism evidence="3 4">
    <name type="scientific">Nesterenkonia xinjiangensis</name>
    <dbReference type="NCBI Taxonomy" id="225327"/>
    <lineage>
        <taxon>Bacteria</taxon>
        <taxon>Bacillati</taxon>
        <taxon>Actinomycetota</taxon>
        <taxon>Actinomycetes</taxon>
        <taxon>Micrococcales</taxon>
        <taxon>Micrococcaceae</taxon>
        <taxon>Nesterenkonia</taxon>
    </lineage>
</organism>
<sequence>MMTRTFYATAAAAALTIGTAGAASAAGDGHHPAEPEAPAPSPEPVLTETEEPPNAPVLEINRLNHLVIVTWEPVDGAETYRWSLASEEETVDGGLTHEGNRAIAYDTIGLEPGFYTLSVIGFDENGVPGEASSVEVQVAGMIGG</sequence>
<proteinExistence type="predicted"/>
<comment type="caution">
    <text evidence="3">The sequence shown here is derived from an EMBL/GenBank/DDBJ whole genome shotgun (WGS) entry which is preliminary data.</text>
</comment>
<dbReference type="AlphaFoldDB" id="A0A7Z0GNZ4"/>